<name>A0A067DDT7_CITSI</name>
<dbReference type="AlphaFoldDB" id="A0A067DDT7"/>
<dbReference type="EMBL" id="KK785731">
    <property type="protein sequence ID" value="KDO41028.1"/>
    <property type="molecule type" value="Genomic_DNA"/>
</dbReference>
<dbReference type="PANTHER" id="PTHR34947">
    <property type="entry name" value="TRANSMEMBRANE PROTEIN"/>
    <property type="match status" value="1"/>
</dbReference>
<keyword evidence="1" id="KW-1133">Transmembrane helix</keyword>
<evidence type="ECO:0000313" key="3">
    <source>
        <dbReference type="Proteomes" id="UP000027120"/>
    </source>
</evidence>
<keyword evidence="3" id="KW-1185">Reference proteome</keyword>
<feature type="transmembrane region" description="Helical" evidence="1">
    <location>
        <begin position="30"/>
        <end position="51"/>
    </location>
</feature>
<organism evidence="2 3">
    <name type="scientific">Citrus sinensis</name>
    <name type="common">Sweet orange</name>
    <name type="synonym">Citrus aurantium var. sinensis</name>
    <dbReference type="NCBI Taxonomy" id="2711"/>
    <lineage>
        <taxon>Eukaryota</taxon>
        <taxon>Viridiplantae</taxon>
        <taxon>Streptophyta</taxon>
        <taxon>Embryophyta</taxon>
        <taxon>Tracheophyta</taxon>
        <taxon>Spermatophyta</taxon>
        <taxon>Magnoliopsida</taxon>
        <taxon>eudicotyledons</taxon>
        <taxon>Gunneridae</taxon>
        <taxon>Pentapetalae</taxon>
        <taxon>rosids</taxon>
        <taxon>malvids</taxon>
        <taxon>Sapindales</taxon>
        <taxon>Rutaceae</taxon>
        <taxon>Aurantioideae</taxon>
        <taxon>Citrus</taxon>
    </lineage>
</organism>
<sequence length="203" mass="22934">MEYIKAMNHHQSILSKFSHKSFFIKMATKFLLPVSIFSIVVSYSSLICAALKLFSGYSIDKNYMFLLCNGILVFIVKNSGVINKSPEEKETDLVNAKNAIKEKQSEQQVVKLSEEKVDMEVAEAQPEKRSCVVVADENVVPVAQVDGDEEEAQEQECEILITDEDREGGIGLLTTEELNKKCDEFIRKMKEGIKFEAQQLIMV</sequence>
<keyword evidence="1" id="KW-0472">Membrane</keyword>
<dbReference type="eggNOG" id="ENOG502S3KY">
    <property type="taxonomic scope" value="Eukaryota"/>
</dbReference>
<feature type="transmembrane region" description="Helical" evidence="1">
    <location>
        <begin position="63"/>
        <end position="82"/>
    </location>
</feature>
<evidence type="ECO:0000313" key="2">
    <source>
        <dbReference type="EMBL" id="KDO41028.1"/>
    </source>
</evidence>
<accession>A0A067DDT7</accession>
<dbReference type="STRING" id="2711.A0A067DDT7"/>
<reference evidence="2 3" key="1">
    <citation type="submission" date="2014-04" db="EMBL/GenBank/DDBJ databases">
        <authorList>
            <consortium name="International Citrus Genome Consortium"/>
            <person name="Gmitter F."/>
            <person name="Chen C."/>
            <person name="Farmerie W."/>
            <person name="Harkins T."/>
            <person name="Desany B."/>
            <person name="Mohiuddin M."/>
            <person name="Kodira C."/>
            <person name="Borodovsky M."/>
            <person name="Lomsadze A."/>
            <person name="Burns P."/>
            <person name="Jenkins J."/>
            <person name="Prochnik S."/>
            <person name="Shu S."/>
            <person name="Chapman J."/>
            <person name="Pitluck S."/>
            <person name="Schmutz J."/>
            <person name="Rokhsar D."/>
        </authorList>
    </citation>
    <scope>NUCLEOTIDE SEQUENCE</scope>
</reference>
<proteinExistence type="predicted"/>
<evidence type="ECO:0008006" key="4">
    <source>
        <dbReference type="Google" id="ProtNLM"/>
    </source>
</evidence>
<dbReference type="PaxDb" id="2711-XP_006469468.1"/>
<evidence type="ECO:0000256" key="1">
    <source>
        <dbReference type="SAM" id="Phobius"/>
    </source>
</evidence>
<dbReference type="Proteomes" id="UP000027120">
    <property type="component" value="Unassembled WGS sequence"/>
</dbReference>
<dbReference type="PANTHER" id="PTHR34947:SF3">
    <property type="entry name" value="TRANSMEMBRANE PROTEIN"/>
    <property type="match status" value="1"/>
</dbReference>
<gene>
    <name evidence="2" type="ORF">CISIN_1g028789mg</name>
</gene>
<keyword evidence="1" id="KW-0812">Transmembrane</keyword>
<protein>
    <recommendedName>
        <fullName evidence="4">DUF4408 domain-containing protein</fullName>
    </recommendedName>
</protein>